<evidence type="ECO:0000313" key="1">
    <source>
        <dbReference type="EMBL" id="VFK40825.1"/>
    </source>
</evidence>
<proteinExistence type="predicted"/>
<evidence type="ECO:0000313" key="2">
    <source>
        <dbReference type="EMBL" id="VFK46680.1"/>
    </source>
</evidence>
<evidence type="ECO:0008006" key="3">
    <source>
        <dbReference type="Google" id="ProtNLM"/>
    </source>
</evidence>
<accession>A0A450YH92</accession>
<dbReference type="EMBL" id="CAADFR010000075">
    <property type="protein sequence ID" value="VFK40825.1"/>
    <property type="molecule type" value="Genomic_DNA"/>
</dbReference>
<dbReference type="InterPro" id="IPR018841">
    <property type="entry name" value="DUF2442"/>
</dbReference>
<name>A0A450YH92_9GAMM</name>
<dbReference type="Pfam" id="PF10387">
    <property type="entry name" value="DUF2442"/>
    <property type="match status" value="1"/>
</dbReference>
<sequence length="163" mass="18418">MENARIEKGILSLSVDDIDIRRNLNELSSTLANAKEAEQKAFEISPSGYGIHWPLIDEDISIDGLLGIAQARTKKAHNLEIEADHFRLLNDAGKPYLYPPEEFDIVDSREPENWINQFGADGERYSYPESRNQAGFFEGSFDGKQQQVSTFWSVVNRDLARAA</sequence>
<organism evidence="1">
    <name type="scientific">Candidatus Kentrum sp. SD</name>
    <dbReference type="NCBI Taxonomy" id="2126332"/>
    <lineage>
        <taxon>Bacteria</taxon>
        <taxon>Pseudomonadati</taxon>
        <taxon>Pseudomonadota</taxon>
        <taxon>Gammaproteobacteria</taxon>
        <taxon>Candidatus Kentrum</taxon>
    </lineage>
</organism>
<dbReference type="AlphaFoldDB" id="A0A450YH92"/>
<dbReference type="Gene3D" id="3.30.2020.40">
    <property type="entry name" value="Uncharacterised protein PF10387, DUF2442"/>
    <property type="match status" value="1"/>
</dbReference>
<reference evidence="1" key="1">
    <citation type="submission" date="2019-02" db="EMBL/GenBank/DDBJ databases">
        <authorList>
            <person name="Gruber-Vodicka R. H."/>
            <person name="Seah K. B. B."/>
        </authorList>
    </citation>
    <scope>NUCLEOTIDE SEQUENCE</scope>
    <source>
        <strain evidence="2">BECK_S1320</strain>
        <strain evidence="1">BECK_S1321</strain>
    </source>
</reference>
<protein>
    <recommendedName>
        <fullName evidence="3">DUF2442 domain-containing protein</fullName>
    </recommendedName>
</protein>
<gene>
    <name evidence="2" type="ORF">BECKSD772E_GA0070983_107813</name>
    <name evidence="1" type="ORF">BECKSD772F_GA0070984_107513</name>
</gene>
<dbReference type="EMBL" id="CAADFU010000078">
    <property type="protein sequence ID" value="VFK46680.1"/>
    <property type="molecule type" value="Genomic_DNA"/>
</dbReference>